<gene>
    <name evidence="12" type="ORF">BASA50_000080</name>
</gene>
<name>A0ABQ8EXV4_9FUNG</name>
<evidence type="ECO:0000256" key="3">
    <source>
        <dbReference type="ARBA" id="ARBA00022692"/>
    </source>
</evidence>
<keyword evidence="13" id="KW-1185">Reference proteome</keyword>
<dbReference type="EMBL" id="JAFCIX010000569">
    <property type="protein sequence ID" value="KAH6587033.1"/>
    <property type="molecule type" value="Genomic_DNA"/>
</dbReference>
<keyword evidence="5" id="KW-0809">Transit peptide</keyword>
<evidence type="ECO:0000313" key="12">
    <source>
        <dbReference type="EMBL" id="KAH6587033.1"/>
    </source>
</evidence>
<comment type="similarity">
    <text evidence="2 9">Belongs to the OXA1/ALB3/YidC family.</text>
</comment>
<keyword evidence="7" id="KW-0496">Mitochondrion</keyword>
<accession>A0ABQ8EXV4</accession>
<dbReference type="Proteomes" id="UP001648503">
    <property type="component" value="Unassembled WGS sequence"/>
</dbReference>
<evidence type="ECO:0000256" key="2">
    <source>
        <dbReference type="ARBA" id="ARBA00009877"/>
    </source>
</evidence>
<evidence type="ECO:0000256" key="6">
    <source>
        <dbReference type="ARBA" id="ARBA00022989"/>
    </source>
</evidence>
<feature type="transmembrane region" description="Helical" evidence="10">
    <location>
        <begin position="207"/>
        <end position="230"/>
    </location>
</feature>
<evidence type="ECO:0000313" key="13">
    <source>
        <dbReference type="Proteomes" id="UP001648503"/>
    </source>
</evidence>
<feature type="domain" description="Membrane insertase YidC/Oxa/ALB C-terminal" evidence="11">
    <location>
        <begin position="215"/>
        <end position="407"/>
    </location>
</feature>
<keyword evidence="8 10" id="KW-0472">Membrane</keyword>
<evidence type="ECO:0000256" key="10">
    <source>
        <dbReference type="SAM" id="Phobius"/>
    </source>
</evidence>
<dbReference type="InterPro" id="IPR028055">
    <property type="entry name" value="YidC/Oxa/ALB_C"/>
</dbReference>
<dbReference type="InterPro" id="IPR001708">
    <property type="entry name" value="YidC/ALB3/OXA1/COX18"/>
</dbReference>
<protein>
    <recommendedName>
        <fullName evidence="11">Membrane insertase YidC/Oxa/ALB C-terminal domain-containing protein</fullName>
    </recommendedName>
</protein>
<proteinExistence type="inferred from homology"/>
<evidence type="ECO:0000256" key="4">
    <source>
        <dbReference type="ARBA" id="ARBA00022792"/>
    </source>
</evidence>
<dbReference type="Pfam" id="PF02096">
    <property type="entry name" value="60KD_IMP"/>
    <property type="match status" value="1"/>
</dbReference>
<organism evidence="12 13">
    <name type="scientific">Batrachochytrium salamandrivorans</name>
    <dbReference type="NCBI Taxonomy" id="1357716"/>
    <lineage>
        <taxon>Eukaryota</taxon>
        <taxon>Fungi</taxon>
        <taxon>Fungi incertae sedis</taxon>
        <taxon>Chytridiomycota</taxon>
        <taxon>Chytridiomycota incertae sedis</taxon>
        <taxon>Chytridiomycetes</taxon>
        <taxon>Rhizophydiales</taxon>
        <taxon>Rhizophydiales incertae sedis</taxon>
        <taxon>Batrachochytrium</taxon>
    </lineage>
</organism>
<sequence>MAISYSARITSARTAAPLYAVSSALLSRLPRPSDNRSCLPVSSAQTLAVGLHGRFFSSARPSQLNLNSRHSLAAASRYIPIWKSQYHPTLASQARSFWSWNPAAAALPNPTLPSSPTTSNVVLSTNTALPTTNIQDTSVVTPLTPLVDTNDTTSSVVSSSLVPEGTDIADLVSETTITAITNIGDLHSLGLANHNPVGLFQALAEVIYVYSGIPWWGTILVVTLIVRLIVTPLAIKSQLAGALLGALRPKTDPIQKKVTRLRSIGDSSGAQQEARKLFQIYKDNKVSPFSIGWGLIQAPIFISVFMAIKSMAELPVPGFSTGGFGWITDLTAADPLYIMPVISSIGMVVAMEYSSTASGAPPQSPMMLMIIRIGAIVMIPMMGGLPAAVFIYMVGGTLLMFLQMQLMTVPAIRQWIGFPKIIPAPPQADTGILTVKPISLLESYQAIRHARAELKKNNAISRTPMSNDIKK</sequence>
<keyword evidence="6 10" id="KW-1133">Transmembrane helix</keyword>
<evidence type="ECO:0000256" key="5">
    <source>
        <dbReference type="ARBA" id="ARBA00022946"/>
    </source>
</evidence>
<keyword evidence="4" id="KW-0999">Mitochondrion inner membrane</keyword>
<reference evidence="12 13" key="1">
    <citation type="submission" date="2021-02" db="EMBL/GenBank/DDBJ databases">
        <title>Variation within the Batrachochytrium salamandrivorans European outbreak.</title>
        <authorList>
            <person name="Kelly M."/>
            <person name="Pasmans F."/>
            <person name="Shea T.P."/>
            <person name="Munoz J.F."/>
            <person name="Carranza S."/>
            <person name="Cuomo C.A."/>
            <person name="Martel A."/>
        </authorList>
    </citation>
    <scope>NUCLEOTIDE SEQUENCE [LARGE SCALE GENOMIC DNA]</scope>
    <source>
        <strain evidence="12 13">AMFP18/2</strain>
    </source>
</reference>
<evidence type="ECO:0000259" key="11">
    <source>
        <dbReference type="Pfam" id="PF02096"/>
    </source>
</evidence>
<evidence type="ECO:0000256" key="8">
    <source>
        <dbReference type="ARBA" id="ARBA00023136"/>
    </source>
</evidence>
<dbReference type="NCBIfam" id="TIGR03592">
    <property type="entry name" value="yidC_oxa1_cterm"/>
    <property type="match status" value="1"/>
</dbReference>
<dbReference type="PANTHER" id="PTHR12428">
    <property type="entry name" value="OXA1"/>
    <property type="match status" value="1"/>
</dbReference>
<dbReference type="CDD" id="cd20069">
    <property type="entry name" value="5TM_Oxa1-like"/>
    <property type="match status" value="1"/>
</dbReference>
<evidence type="ECO:0000256" key="9">
    <source>
        <dbReference type="RuleBase" id="RU003945"/>
    </source>
</evidence>
<comment type="subcellular location">
    <subcellularLocation>
        <location evidence="9">Membrane</location>
        <topology evidence="9">Multi-pass membrane protein</topology>
    </subcellularLocation>
    <subcellularLocation>
        <location evidence="1">Mitochondrion inner membrane</location>
        <topology evidence="1">Multi-pass membrane protein</topology>
    </subcellularLocation>
</comment>
<feature type="transmembrane region" description="Helical" evidence="10">
    <location>
        <begin position="286"/>
        <end position="308"/>
    </location>
</feature>
<comment type="caution">
    <text evidence="12">The sequence shown here is derived from an EMBL/GenBank/DDBJ whole genome shotgun (WGS) entry which is preliminary data.</text>
</comment>
<dbReference type="PANTHER" id="PTHR12428:SF66">
    <property type="entry name" value="MITOCHONDRIAL INNER MEMBRANE PROTEIN OXA1L"/>
    <property type="match status" value="1"/>
</dbReference>
<keyword evidence="3 9" id="KW-0812">Transmembrane</keyword>
<evidence type="ECO:0000256" key="1">
    <source>
        <dbReference type="ARBA" id="ARBA00004448"/>
    </source>
</evidence>
<evidence type="ECO:0000256" key="7">
    <source>
        <dbReference type="ARBA" id="ARBA00023128"/>
    </source>
</evidence>